<gene>
    <name evidence="2" type="ORF">Ctob_013198</name>
</gene>
<dbReference type="EMBL" id="JWZX01002186">
    <property type="protein sequence ID" value="KOO30653.1"/>
    <property type="molecule type" value="Genomic_DNA"/>
</dbReference>
<proteinExistence type="predicted"/>
<evidence type="ECO:0000256" key="1">
    <source>
        <dbReference type="SAM" id="SignalP"/>
    </source>
</evidence>
<evidence type="ECO:0000313" key="2">
    <source>
        <dbReference type="EMBL" id="KOO30653.1"/>
    </source>
</evidence>
<feature type="chain" id="PRO_5005602279" evidence="1">
    <location>
        <begin position="17"/>
        <end position="289"/>
    </location>
</feature>
<dbReference type="Proteomes" id="UP000037460">
    <property type="component" value="Unassembled WGS sequence"/>
</dbReference>
<name>A0A0M0JWY8_9EUKA</name>
<protein>
    <submittedName>
        <fullName evidence="2">Uncharacterized protein</fullName>
    </submittedName>
</protein>
<keyword evidence="1" id="KW-0732">Signal</keyword>
<organism evidence="2 3">
    <name type="scientific">Chrysochromulina tobinii</name>
    <dbReference type="NCBI Taxonomy" id="1460289"/>
    <lineage>
        <taxon>Eukaryota</taxon>
        <taxon>Haptista</taxon>
        <taxon>Haptophyta</taxon>
        <taxon>Prymnesiophyceae</taxon>
        <taxon>Prymnesiales</taxon>
        <taxon>Chrysochromulinaceae</taxon>
        <taxon>Chrysochromulina</taxon>
    </lineage>
</organism>
<sequence length="289" mass="30845">MRLAHQLLLTLALAAATPPPPSIPAAPARAPFVSCISSHNTNGELLENIETNLNEASLIYSNLGGQGGRPALLPRIPTRQEMRMGNVARLRDGTVIDLVITNRSEYRAFSATQNGLLPKGEGVFGAFNLRAPSASSTGARAPASFVELRFTFMANGSNVPVVLPRTQLTFYDLGRGLGGLRECMQIRGTHASSTMSFVSDKTELTADEYNASGASGSFRAPIQDLLNIVPAGGSPVRFLYPSTDPSATPLYCSTAQGIGADKPQDPYMLTGVQRTRSVIFDFHNIASFD</sequence>
<comment type="caution">
    <text evidence="2">The sequence shown here is derived from an EMBL/GenBank/DDBJ whole genome shotgun (WGS) entry which is preliminary data.</text>
</comment>
<accession>A0A0M0JWY8</accession>
<dbReference type="AlphaFoldDB" id="A0A0M0JWY8"/>
<feature type="signal peptide" evidence="1">
    <location>
        <begin position="1"/>
        <end position="16"/>
    </location>
</feature>
<reference evidence="3" key="1">
    <citation type="journal article" date="2015" name="PLoS Genet.">
        <title>Genome Sequence and Transcriptome Analyses of Chrysochromulina tobin: Metabolic Tools for Enhanced Algal Fitness in the Prominent Order Prymnesiales (Haptophyceae).</title>
        <authorList>
            <person name="Hovde B.T."/>
            <person name="Deodato C.R."/>
            <person name="Hunsperger H.M."/>
            <person name="Ryken S.A."/>
            <person name="Yost W."/>
            <person name="Jha R.K."/>
            <person name="Patterson J."/>
            <person name="Monnat R.J. Jr."/>
            <person name="Barlow S.B."/>
            <person name="Starkenburg S.R."/>
            <person name="Cattolico R.A."/>
        </authorList>
    </citation>
    <scope>NUCLEOTIDE SEQUENCE</scope>
    <source>
        <strain evidence="3">CCMP291</strain>
    </source>
</reference>
<evidence type="ECO:0000313" key="3">
    <source>
        <dbReference type="Proteomes" id="UP000037460"/>
    </source>
</evidence>
<feature type="non-terminal residue" evidence="2">
    <location>
        <position position="289"/>
    </location>
</feature>
<keyword evidence="3" id="KW-1185">Reference proteome</keyword>